<dbReference type="Gene3D" id="1.10.10.10">
    <property type="entry name" value="Winged helix-like DNA-binding domain superfamily/Winged helix DNA-binding domain"/>
    <property type="match status" value="1"/>
</dbReference>
<comment type="caution">
    <text evidence="3">The sequence shown here is derived from an EMBL/GenBank/DDBJ whole genome shotgun (WGS) entry which is preliminary data.</text>
</comment>
<dbReference type="GO" id="GO:0006950">
    <property type="term" value="P:response to stress"/>
    <property type="evidence" value="ECO:0007669"/>
    <property type="project" value="TreeGrafter"/>
</dbReference>
<dbReference type="GO" id="GO:0005737">
    <property type="term" value="C:cytoplasm"/>
    <property type="evidence" value="ECO:0007669"/>
    <property type="project" value="UniProtKB-SubCell"/>
</dbReference>
<keyword evidence="4" id="KW-1185">Reference proteome</keyword>
<dbReference type="OrthoDB" id="5522755at2"/>
<dbReference type="PROSITE" id="PS50995">
    <property type="entry name" value="HTH_MARR_2"/>
    <property type="match status" value="1"/>
</dbReference>
<dbReference type="InterPro" id="IPR036390">
    <property type="entry name" value="WH_DNA-bd_sf"/>
</dbReference>
<protein>
    <submittedName>
        <fullName evidence="3">MarR family transcriptional regulator</fullName>
    </submittedName>
</protein>
<evidence type="ECO:0000313" key="4">
    <source>
        <dbReference type="Proteomes" id="UP000281128"/>
    </source>
</evidence>
<dbReference type="GO" id="GO:0003700">
    <property type="term" value="F:DNA-binding transcription factor activity"/>
    <property type="evidence" value="ECO:0007669"/>
    <property type="project" value="InterPro"/>
</dbReference>
<dbReference type="PANTHER" id="PTHR33164:SF5">
    <property type="entry name" value="ORGANIC HYDROPEROXIDE RESISTANCE TRANSCRIPTIONAL REGULATOR"/>
    <property type="match status" value="1"/>
</dbReference>
<dbReference type="RefSeq" id="WP_121165557.1">
    <property type="nucleotide sequence ID" value="NZ_RAPE01000002.1"/>
</dbReference>
<dbReference type="InterPro" id="IPR036388">
    <property type="entry name" value="WH-like_DNA-bd_sf"/>
</dbReference>
<reference evidence="3 4" key="1">
    <citation type="submission" date="2018-09" db="EMBL/GenBank/DDBJ databases">
        <title>Roseovarius spongiae sp. nov., isolated from a marine sponge.</title>
        <authorList>
            <person name="Zhuang L."/>
            <person name="Luo L."/>
        </authorList>
    </citation>
    <scope>NUCLEOTIDE SEQUENCE [LARGE SCALE GENOMIC DNA]</scope>
    <source>
        <strain evidence="3 4">HN-E21</strain>
    </source>
</reference>
<gene>
    <name evidence="3" type="ORF">D6850_07740</name>
</gene>
<dbReference type="SUPFAM" id="SSF46785">
    <property type="entry name" value="Winged helix' DNA-binding domain"/>
    <property type="match status" value="1"/>
</dbReference>
<name>A0A3A8B341_9RHOB</name>
<sequence>MQDAEQIRSLINRLARLDAAGNWGGALNPAQRAALEYLARANRFSRSPSHVADYLGATRGTTSQTLKALMRKGFVDEQRLATDRRSISYRVTEAGREIVGARSLLSDALADLPEADLALIAAAMRGLLGAAIRRNGAKPFGVCQTCRHFRRRGAGGYCALMDVALDSDETDQLCHEHAPA</sequence>
<organism evidence="3 4">
    <name type="scientific">Roseovarius spongiae</name>
    <dbReference type="NCBI Taxonomy" id="2320272"/>
    <lineage>
        <taxon>Bacteria</taxon>
        <taxon>Pseudomonadati</taxon>
        <taxon>Pseudomonadota</taxon>
        <taxon>Alphaproteobacteria</taxon>
        <taxon>Rhodobacterales</taxon>
        <taxon>Roseobacteraceae</taxon>
        <taxon>Roseovarius</taxon>
    </lineage>
</organism>
<accession>A0A3A8B341</accession>
<proteinExistence type="predicted"/>
<evidence type="ECO:0000313" key="3">
    <source>
        <dbReference type="EMBL" id="RKF14762.1"/>
    </source>
</evidence>
<dbReference type="InterPro" id="IPR039422">
    <property type="entry name" value="MarR/SlyA-like"/>
</dbReference>
<evidence type="ECO:0000259" key="2">
    <source>
        <dbReference type="PROSITE" id="PS50995"/>
    </source>
</evidence>
<dbReference type="PANTHER" id="PTHR33164">
    <property type="entry name" value="TRANSCRIPTIONAL REGULATOR, MARR FAMILY"/>
    <property type="match status" value="1"/>
</dbReference>
<dbReference type="InterPro" id="IPR000835">
    <property type="entry name" value="HTH_MarR-typ"/>
</dbReference>
<dbReference type="AlphaFoldDB" id="A0A3A8B341"/>
<dbReference type="SMART" id="SM00347">
    <property type="entry name" value="HTH_MARR"/>
    <property type="match status" value="1"/>
</dbReference>
<feature type="domain" description="HTH marR-type" evidence="2">
    <location>
        <begin position="1"/>
        <end position="129"/>
    </location>
</feature>
<dbReference type="EMBL" id="RAPE01000002">
    <property type="protein sequence ID" value="RKF14762.1"/>
    <property type="molecule type" value="Genomic_DNA"/>
</dbReference>
<dbReference type="Pfam" id="PF12802">
    <property type="entry name" value="MarR_2"/>
    <property type="match status" value="1"/>
</dbReference>
<dbReference type="Proteomes" id="UP000281128">
    <property type="component" value="Unassembled WGS sequence"/>
</dbReference>
<comment type="subcellular location">
    <subcellularLocation>
        <location evidence="1">Cytoplasm</location>
    </subcellularLocation>
</comment>
<evidence type="ECO:0000256" key="1">
    <source>
        <dbReference type="ARBA" id="ARBA00004496"/>
    </source>
</evidence>